<evidence type="ECO:0000313" key="2">
    <source>
        <dbReference type="EMBL" id="ALC49588.1"/>
    </source>
</evidence>
<feature type="region of interest" description="Disordered" evidence="1">
    <location>
        <begin position="153"/>
        <end position="211"/>
    </location>
</feature>
<feature type="compositionally biased region" description="Low complexity" evidence="1">
    <location>
        <begin position="682"/>
        <end position="692"/>
    </location>
</feature>
<keyword evidence="3" id="KW-1185">Reference proteome</keyword>
<feature type="compositionally biased region" description="Low complexity" evidence="1">
    <location>
        <begin position="574"/>
        <end position="583"/>
    </location>
</feature>
<feature type="compositionally biased region" description="Polar residues" evidence="1">
    <location>
        <begin position="485"/>
        <end position="499"/>
    </location>
</feature>
<feature type="compositionally biased region" description="Polar residues" evidence="1">
    <location>
        <begin position="442"/>
        <end position="459"/>
    </location>
</feature>
<sequence length="742" mass="81632">MRLPPPPALHVLDALGNYVYQPYAAQVLPPGAAMVAPPSYQPLPADCNCPYSGRDDFATYAAKPPTPSPPPQLPYRRHIVEPTRTNSKSNADGRSYEIIEIDISEAVELYVAKSGCNLVVTVCKQRNAESNQPVGQHTPVVLINQRLVDDVPQQQSPPRWELPNRPPFGMQPFERPAAAKTPPPPAAAAEPPAAEAPQLEPEPYEPPPVAALNAFEPQPIDATIAFELQPIAASTPTPETAPQLLPAEATTIPQAALGAITKISPQVAVELPKHEWEQQPKRQADWQWAEPQADWAEPRAQWVEYKPQAEWELPKLKPDSESEQSKPSSLLSHFRAPRRVAQLNQQKVYFNDTSAKSAPATPLKPKAQVAPTPATDTSGNKELLPAAVKSDRILSREFHASPRIVRQEFVTISNQSLPAPMTAIIKPQCTQLGKIISYEFTASSASKQSTESKQESTLTKLILQERVKRQRPKPKPKPKTVKQQASPRLQTSPRCQTSPRLPASPRFQPSPRSPPIETAAKEEDKSEPAAAKNKEKPAEPAPSPTPKPEPVPEQSQALEQLPALEQPKPEDVPEVVVVVVPKAAKQRSKESKASKSKSKLAQEQPKALAAKPKPKAKKNKIDNLLLSTPVQEPEIIQPFGNNNSLPNQSKQRPAKLSKLERKAMRRVARELQPPKPKPAPVKPKSVPVAEVAPRVEPRKEASKECSSEVTSDSDLDLPELKHVYNQELRRKLIAIIQKIKKL</sequence>
<feature type="compositionally biased region" description="Polar residues" evidence="1">
    <location>
        <begin position="639"/>
        <end position="651"/>
    </location>
</feature>
<feature type="compositionally biased region" description="Low complexity" evidence="1">
    <location>
        <begin position="599"/>
        <end position="611"/>
    </location>
</feature>
<protein>
    <submittedName>
        <fullName evidence="2">Maker346</fullName>
    </submittedName>
</protein>
<feature type="compositionally biased region" description="Pro residues" evidence="1">
    <location>
        <begin position="539"/>
        <end position="551"/>
    </location>
</feature>
<feature type="region of interest" description="Disordered" evidence="1">
    <location>
        <begin position="635"/>
        <end position="712"/>
    </location>
</feature>
<feature type="region of interest" description="Disordered" evidence="1">
    <location>
        <begin position="354"/>
        <end position="380"/>
    </location>
</feature>
<feature type="compositionally biased region" description="Basic residues" evidence="1">
    <location>
        <begin position="468"/>
        <end position="480"/>
    </location>
</feature>
<dbReference type="EMBL" id="CP012528">
    <property type="protein sequence ID" value="ALC49588.1"/>
    <property type="molecule type" value="Genomic_DNA"/>
</dbReference>
<name>A0A0M4EUU0_DROBS</name>
<organism evidence="2 3">
    <name type="scientific">Drosophila busckii</name>
    <name type="common">Fruit fly</name>
    <dbReference type="NCBI Taxonomy" id="30019"/>
    <lineage>
        <taxon>Eukaryota</taxon>
        <taxon>Metazoa</taxon>
        <taxon>Ecdysozoa</taxon>
        <taxon>Arthropoda</taxon>
        <taxon>Hexapoda</taxon>
        <taxon>Insecta</taxon>
        <taxon>Pterygota</taxon>
        <taxon>Neoptera</taxon>
        <taxon>Endopterygota</taxon>
        <taxon>Diptera</taxon>
        <taxon>Brachycera</taxon>
        <taxon>Muscomorpha</taxon>
        <taxon>Ephydroidea</taxon>
        <taxon>Drosophilidae</taxon>
        <taxon>Drosophila</taxon>
    </lineage>
</organism>
<dbReference type="AlphaFoldDB" id="A0A0M4EUU0"/>
<feature type="compositionally biased region" description="Basic and acidic residues" evidence="1">
    <location>
        <begin position="519"/>
        <end position="538"/>
    </location>
</feature>
<evidence type="ECO:0000313" key="3">
    <source>
        <dbReference type="Proteomes" id="UP000494163"/>
    </source>
</evidence>
<feature type="compositionally biased region" description="Basic and acidic residues" evidence="1">
    <location>
        <begin position="693"/>
        <end position="706"/>
    </location>
</feature>
<gene>
    <name evidence="2" type="ORF">Dbus_chrXg1444</name>
</gene>
<reference evidence="2 3" key="1">
    <citation type="submission" date="2015-08" db="EMBL/GenBank/DDBJ databases">
        <title>Ancestral chromatin configuration constrains chromatin evolution on differentiating sex chromosomes in Drosophila.</title>
        <authorList>
            <person name="Zhou Q."/>
            <person name="Bachtrog D."/>
        </authorList>
    </citation>
    <scope>NUCLEOTIDE SEQUENCE [LARGE SCALE GENOMIC DNA]</scope>
    <source>
        <tissue evidence="2">Whole larvae</tissue>
    </source>
</reference>
<feature type="region of interest" description="Disordered" evidence="1">
    <location>
        <begin position="442"/>
        <end position="620"/>
    </location>
</feature>
<dbReference type="Proteomes" id="UP000494163">
    <property type="component" value="Chromosome X"/>
</dbReference>
<feature type="compositionally biased region" description="Low complexity" evidence="1">
    <location>
        <begin position="187"/>
        <end position="201"/>
    </location>
</feature>
<evidence type="ECO:0000256" key="1">
    <source>
        <dbReference type="SAM" id="MobiDB-lite"/>
    </source>
</evidence>
<accession>A0A0M4EUU0</accession>
<proteinExistence type="predicted"/>